<feature type="transmembrane region" description="Helical" evidence="8">
    <location>
        <begin position="409"/>
        <end position="429"/>
    </location>
</feature>
<dbReference type="RefSeq" id="XP_030989425.1">
    <property type="nucleotide sequence ID" value="XM_031133247.1"/>
</dbReference>
<dbReference type="PANTHER" id="PTHR48022:SF5">
    <property type="entry name" value="ALPHA-GLUCOSIDES PERMEASE MPH2-RELATED"/>
    <property type="match status" value="1"/>
</dbReference>
<feature type="transmembrane region" description="Helical" evidence="8">
    <location>
        <begin position="449"/>
        <end position="465"/>
    </location>
</feature>
<evidence type="ECO:0000256" key="1">
    <source>
        <dbReference type="ARBA" id="ARBA00004141"/>
    </source>
</evidence>
<keyword evidence="5 8" id="KW-1133">Transmembrane helix</keyword>
<keyword evidence="3 7" id="KW-0813">Transport</keyword>
<dbReference type="GeneID" id="41978057"/>
<comment type="caution">
    <text evidence="10">The sequence shown here is derived from an EMBL/GenBank/DDBJ whole genome shotgun (WGS) entry which is preliminary data.</text>
</comment>
<evidence type="ECO:0000256" key="2">
    <source>
        <dbReference type="ARBA" id="ARBA00010992"/>
    </source>
</evidence>
<dbReference type="InterPro" id="IPR003663">
    <property type="entry name" value="Sugar/inositol_transpt"/>
</dbReference>
<dbReference type="EMBL" id="SKBQ01000087">
    <property type="protein sequence ID" value="TPX07714.1"/>
    <property type="molecule type" value="Genomic_DNA"/>
</dbReference>
<dbReference type="FunFam" id="1.20.1250.20:FF:000078">
    <property type="entry name" value="MFS maltose transporter, putative"/>
    <property type="match status" value="1"/>
</dbReference>
<dbReference type="NCBIfam" id="TIGR00879">
    <property type="entry name" value="SP"/>
    <property type="match status" value="1"/>
</dbReference>
<dbReference type="AlphaFoldDB" id="A0A507AN62"/>
<dbReference type="GO" id="GO:0005351">
    <property type="term" value="F:carbohydrate:proton symporter activity"/>
    <property type="evidence" value="ECO:0007669"/>
    <property type="project" value="TreeGrafter"/>
</dbReference>
<feature type="transmembrane region" description="Helical" evidence="8">
    <location>
        <begin position="104"/>
        <end position="124"/>
    </location>
</feature>
<evidence type="ECO:0000256" key="5">
    <source>
        <dbReference type="ARBA" id="ARBA00022989"/>
    </source>
</evidence>
<keyword evidence="4 8" id="KW-0812">Transmembrane</keyword>
<dbReference type="InterPro" id="IPR005828">
    <property type="entry name" value="MFS_sugar_transport-like"/>
</dbReference>
<dbReference type="OrthoDB" id="6612291at2759"/>
<dbReference type="SUPFAM" id="SSF103473">
    <property type="entry name" value="MFS general substrate transporter"/>
    <property type="match status" value="1"/>
</dbReference>
<dbReference type="InParanoid" id="A0A507AN62"/>
<comment type="similarity">
    <text evidence="2 7">Belongs to the major facilitator superfamily. Sugar transporter (TC 2.A.1.1) family.</text>
</comment>
<dbReference type="GO" id="GO:0016020">
    <property type="term" value="C:membrane"/>
    <property type="evidence" value="ECO:0007669"/>
    <property type="project" value="UniProtKB-SubCell"/>
</dbReference>
<feature type="transmembrane region" description="Helical" evidence="8">
    <location>
        <begin position="231"/>
        <end position="251"/>
    </location>
</feature>
<feature type="transmembrane region" description="Helical" evidence="8">
    <location>
        <begin position="477"/>
        <end position="493"/>
    </location>
</feature>
<organism evidence="10 11">
    <name type="scientific">Thyridium curvatum</name>
    <dbReference type="NCBI Taxonomy" id="1093900"/>
    <lineage>
        <taxon>Eukaryota</taxon>
        <taxon>Fungi</taxon>
        <taxon>Dikarya</taxon>
        <taxon>Ascomycota</taxon>
        <taxon>Pezizomycotina</taxon>
        <taxon>Sordariomycetes</taxon>
        <taxon>Sordariomycetidae</taxon>
        <taxon>Thyridiales</taxon>
        <taxon>Thyridiaceae</taxon>
        <taxon>Thyridium</taxon>
    </lineage>
</organism>
<reference evidence="10 11" key="1">
    <citation type="submission" date="2019-06" db="EMBL/GenBank/DDBJ databases">
        <title>Draft genome sequence of the filamentous fungus Phialemoniopsis curvata isolated from diesel fuel.</title>
        <authorList>
            <person name="Varaljay V.A."/>
            <person name="Lyon W.J."/>
            <person name="Crouch A.L."/>
            <person name="Drake C.E."/>
            <person name="Hollomon J.M."/>
            <person name="Nadeau L.J."/>
            <person name="Nunn H.S."/>
            <person name="Stevenson B.S."/>
            <person name="Bojanowski C.L."/>
            <person name="Crookes-Goodson W.J."/>
        </authorList>
    </citation>
    <scope>NUCLEOTIDE SEQUENCE [LARGE SCALE GENOMIC DNA]</scope>
    <source>
        <strain evidence="10 11">D216</strain>
    </source>
</reference>
<feature type="transmembrane region" description="Helical" evidence="8">
    <location>
        <begin position="133"/>
        <end position="151"/>
    </location>
</feature>
<feature type="transmembrane region" description="Helical" evidence="8">
    <location>
        <begin position="376"/>
        <end position="397"/>
    </location>
</feature>
<evidence type="ECO:0000256" key="3">
    <source>
        <dbReference type="ARBA" id="ARBA00022448"/>
    </source>
</evidence>
<keyword evidence="11" id="KW-1185">Reference proteome</keyword>
<feature type="transmembrane region" description="Helical" evidence="8">
    <location>
        <begin position="351"/>
        <end position="367"/>
    </location>
</feature>
<evidence type="ECO:0000256" key="6">
    <source>
        <dbReference type="ARBA" id="ARBA00023136"/>
    </source>
</evidence>
<dbReference type="PROSITE" id="PS50850">
    <property type="entry name" value="MFS"/>
    <property type="match status" value="1"/>
</dbReference>
<comment type="subcellular location">
    <subcellularLocation>
        <location evidence="1">Membrane</location>
        <topology evidence="1">Multi-pass membrane protein</topology>
    </subcellularLocation>
</comment>
<evidence type="ECO:0000313" key="10">
    <source>
        <dbReference type="EMBL" id="TPX07714.1"/>
    </source>
</evidence>
<accession>A0A507AN62</accession>
<evidence type="ECO:0000259" key="9">
    <source>
        <dbReference type="PROSITE" id="PS50850"/>
    </source>
</evidence>
<evidence type="ECO:0000256" key="4">
    <source>
        <dbReference type="ARBA" id="ARBA00022692"/>
    </source>
</evidence>
<proteinExistence type="inferred from homology"/>
<evidence type="ECO:0000256" key="8">
    <source>
        <dbReference type="SAM" id="Phobius"/>
    </source>
</evidence>
<sequence>MADKETFDLVEDAPGVHNVQTGKMEQDAAARGTQRETELTVLAALKYYKKAVMWSLAISMATIMESYDLILINSFFAHPQFQKKFGQPLNNGTGGYTLSTQWQIGLSMAGLVGLIPGVFANGILVDRYGYRKVMAASHIFLIGAIFGTFFASSAAVLTVGVILISLPCGVFAAATPGYAAEVCPMALRGYLTTYVNLCWVMGHLIGAGVLIAKLKDPTEWSYRLPFAIQWIWPPFLAVACWFAPESPWWLVRQNRLEDARKTMDRILDAPEGTLNKDDIIAMMDHTIQTERAMEIGGSYLDCFRGTNLRRTEIAMISWGCQILPGFAIQNYSTYFFTMAGLSSNDSFKMTLGNYSIAFTGTVLSWFIQTRFGRRQIYLAGLTAMLPLMATVGFLDLAPPSASIRWAQSGLLLTWFFCYGSTIGPIPFAIAAEVGASRLRTKTISLGRNTYYFLSVVNTVVAPYMLNPTAGNLKGKAAFPAFGLTVILLVWTFFRLPETKGLTPETLDHLFHQRVPARKFKEEAKHFQ</sequence>
<keyword evidence="6 8" id="KW-0472">Membrane</keyword>
<dbReference type="InterPro" id="IPR036259">
    <property type="entry name" value="MFS_trans_sf"/>
</dbReference>
<feature type="transmembrane region" description="Helical" evidence="8">
    <location>
        <begin position="191"/>
        <end position="211"/>
    </location>
</feature>
<dbReference type="InterPro" id="IPR020846">
    <property type="entry name" value="MFS_dom"/>
</dbReference>
<dbReference type="Pfam" id="PF00083">
    <property type="entry name" value="Sugar_tr"/>
    <property type="match status" value="1"/>
</dbReference>
<protein>
    <recommendedName>
        <fullName evidence="9">Major facilitator superfamily (MFS) profile domain-containing protein</fullName>
    </recommendedName>
</protein>
<dbReference type="InterPro" id="IPR050360">
    <property type="entry name" value="MFS_Sugar_Transporters"/>
</dbReference>
<dbReference type="Gene3D" id="1.20.1250.20">
    <property type="entry name" value="MFS general substrate transporter like domains"/>
    <property type="match status" value="1"/>
</dbReference>
<name>A0A507AN62_9PEZI</name>
<feature type="transmembrane region" description="Helical" evidence="8">
    <location>
        <begin position="157"/>
        <end position="179"/>
    </location>
</feature>
<feature type="transmembrane region" description="Helical" evidence="8">
    <location>
        <begin position="52"/>
        <end position="76"/>
    </location>
</feature>
<evidence type="ECO:0000256" key="7">
    <source>
        <dbReference type="RuleBase" id="RU003346"/>
    </source>
</evidence>
<feature type="transmembrane region" description="Helical" evidence="8">
    <location>
        <begin position="313"/>
        <end position="331"/>
    </location>
</feature>
<dbReference type="Proteomes" id="UP000319257">
    <property type="component" value="Unassembled WGS sequence"/>
</dbReference>
<dbReference type="PANTHER" id="PTHR48022">
    <property type="entry name" value="PLASTIDIC GLUCOSE TRANSPORTER 4"/>
    <property type="match status" value="1"/>
</dbReference>
<gene>
    <name evidence="10" type="ORF">E0L32_010610</name>
</gene>
<evidence type="ECO:0000313" key="11">
    <source>
        <dbReference type="Proteomes" id="UP000319257"/>
    </source>
</evidence>
<feature type="domain" description="Major facilitator superfamily (MFS) profile" evidence="9">
    <location>
        <begin position="54"/>
        <end position="499"/>
    </location>
</feature>